<keyword evidence="2" id="KW-1133">Transmembrane helix</keyword>
<dbReference type="Proteomes" id="UP000479756">
    <property type="component" value="Unassembled WGS sequence"/>
</dbReference>
<dbReference type="RefSeq" id="WP_163473377.1">
    <property type="nucleotide sequence ID" value="NZ_JAAGWZ010000002.1"/>
</dbReference>
<feature type="transmembrane region" description="Helical" evidence="2">
    <location>
        <begin position="170"/>
        <end position="194"/>
    </location>
</feature>
<evidence type="ECO:0000313" key="5">
    <source>
        <dbReference type="Proteomes" id="UP000479756"/>
    </source>
</evidence>
<dbReference type="Pfam" id="PF26366">
    <property type="entry name" value="DUF8094"/>
    <property type="match status" value="1"/>
</dbReference>
<evidence type="ECO:0000256" key="1">
    <source>
        <dbReference type="SAM" id="MobiDB-lite"/>
    </source>
</evidence>
<accession>A0A7C9TRV0</accession>
<dbReference type="AlphaFoldDB" id="A0A7C9TRV0"/>
<dbReference type="InterPro" id="IPR058407">
    <property type="entry name" value="DUF8094"/>
</dbReference>
<protein>
    <recommendedName>
        <fullName evidence="3">DUF8094 domain-containing protein</fullName>
    </recommendedName>
</protein>
<comment type="caution">
    <text evidence="4">The sequence shown here is derived from an EMBL/GenBank/DDBJ whole genome shotgun (WGS) entry which is preliminary data.</text>
</comment>
<reference evidence="4 5" key="1">
    <citation type="journal article" date="2014" name="Int. J. Syst. Evol. Microbiol.">
        <title>Description of Galbitalea soli gen. nov., sp. nov., and Frondihabitans sucicola sp. nov.</title>
        <authorList>
            <person name="Kim S.J."/>
            <person name="Lim J.M."/>
            <person name="Ahn J.H."/>
            <person name="Weon H.Y."/>
            <person name="Hamada M."/>
            <person name="Suzuki K."/>
            <person name="Ahn T.Y."/>
            <person name="Kwon S.W."/>
        </authorList>
    </citation>
    <scope>NUCLEOTIDE SEQUENCE [LARGE SCALE GENOMIC DNA]</scope>
    <source>
        <strain evidence="4 5">NBRC 108727</strain>
    </source>
</reference>
<feature type="domain" description="DUF8094" evidence="3">
    <location>
        <begin position="280"/>
        <end position="574"/>
    </location>
</feature>
<proteinExistence type="predicted"/>
<organism evidence="4 5">
    <name type="scientific">Galbitalea soli</name>
    <dbReference type="NCBI Taxonomy" id="1268042"/>
    <lineage>
        <taxon>Bacteria</taxon>
        <taxon>Bacillati</taxon>
        <taxon>Actinomycetota</taxon>
        <taxon>Actinomycetes</taxon>
        <taxon>Micrococcales</taxon>
        <taxon>Microbacteriaceae</taxon>
        <taxon>Galbitalea</taxon>
    </lineage>
</organism>
<feature type="transmembrane region" description="Helical" evidence="2">
    <location>
        <begin position="238"/>
        <end position="259"/>
    </location>
</feature>
<sequence length="579" mass="60539">MRFVLAIVCFVLAAVSMGLGIAERTVLAGPDTATATTTSPITTPVVVIEGSALTAFPHTQTVTLTAGSTLFAAYGRTKDVVAWVGDASYTSLSYDSTTGTLVSHVHRGTESSVPSPAGSDLWLGQFTGDAARTIRMTAAPDVSILAVTDGTAPAPSKVSISWPLDNSTPWSAPLIGGGAVLLLVGFILLLWAFIHMRRARGPRRSQPKMPKLPRRPRYRPTRPRAVTSSKGRRSISRMVAVVPLGVVTALVLVGCTPSVPVAAPSPTPTSTGPAAPVMPATAVTPGQLTRIVQEVTATVAKSDTTLNAATAATRLAGPALDERATNYAARKKDKKVTPIAAFASGKIELALPQQSDTWPRTVLAVVGDTNTQLAPMAYTLIQDSPRANYKVNYAIRLLPKAVLPEVAPANVGAPRISPDIKLLLMQPQALALAYGDILQRDTAATSYSQFEVAGDTFRTQVGLAFKNAEKKKLPKTAKLTFTNANGTGQIVALATNNNGAIVSVDLAETETVTPVKKGAQVSVTGAVKAILGKATSTKGIVATYGDQLLFYVPSALKGGKIVLLGFSQGLINAAEYKKK</sequence>
<evidence type="ECO:0000259" key="3">
    <source>
        <dbReference type="Pfam" id="PF26366"/>
    </source>
</evidence>
<dbReference type="EMBL" id="JAAGWZ010000002">
    <property type="protein sequence ID" value="NEM91584.1"/>
    <property type="molecule type" value="Genomic_DNA"/>
</dbReference>
<keyword evidence="2" id="KW-0472">Membrane</keyword>
<gene>
    <name evidence="4" type="ORF">G3T37_09460</name>
</gene>
<feature type="compositionally biased region" description="Basic residues" evidence="1">
    <location>
        <begin position="202"/>
        <end position="222"/>
    </location>
</feature>
<feature type="region of interest" description="Disordered" evidence="1">
    <location>
        <begin position="202"/>
        <end position="232"/>
    </location>
</feature>
<keyword evidence="5" id="KW-1185">Reference proteome</keyword>
<evidence type="ECO:0000256" key="2">
    <source>
        <dbReference type="SAM" id="Phobius"/>
    </source>
</evidence>
<name>A0A7C9TRV0_9MICO</name>
<keyword evidence="2" id="KW-0812">Transmembrane</keyword>
<evidence type="ECO:0000313" key="4">
    <source>
        <dbReference type="EMBL" id="NEM91584.1"/>
    </source>
</evidence>